<dbReference type="InterPro" id="IPR010775">
    <property type="entry name" value="DUF1365"/>
</dbReference>
<evidence type="ECO:0000313" key="2">
    <source>
        <dbReference type="Proteomes" id="UP001528912"/>
    </source>
</evidence>
<accession>A0ABT6C900</accession>
<dbReference type="EMBL" id="JAROAV010000033">
    <property type="protein sequence ID" value="MDF8265270.1"/>
    <property type="molecule type" value="Genomic_DNA"/>
</dbReference>
<keyword evidence="2" id="KW-1185">Reference proteome</keyword>
<protein>
    <submittedName>
        <fullName evidence="1">DUF1365 domain-containing protein</fullName>
    </submittedName>
</protein>
<dbReference type="Proteomes" id="UP001528912">
    <property type="component" value="Unassembled WGS sequence"/>
</dbReference>
<name>A0ABT6C900_9MICO</name>
<reference evidence="1 2" key="1">
    <citation type="submission" date="2023-03" db="EMBL/GenBank/DDBJ databases">
        <title>YIM 133296 draft genome.</title>
        <authorList>
            <person name="Xiong L."/>
        </authorList>
    </citation>
    <scope>NUCLEOTIDE SEQUENCE [LARGE SCALE GENOMIC DNA]</scope>
    <source>
        <strain evidence="1 2">YIM 133296</strain>
    </source>
</reference>
<dbReference type="RefSeq" id="WP_277192589.1">
    <property type="nucleotide sequence ID" value="NZ_JAROAV010000033.1"/>
</dbReference>
<dbReference type="PANTHER" id="PTHR33973:SF4">
    <property type="entry name" value="OS07G0153300 PROTEIN"/>
    <property type="match status" value="1"/>
</dbReference>
<dbReference type="PANTHER" id="PTHR33973">
    <property type="entry name" value="OS07G0153300 PROTEIN"/>
    <property type="match status" value="1"/>
</dbReference>
<sequence length="233" mass="26456">MLTQVRHTRTAPLHNDFTYDGCAWLLDVSRSREIPWWAKPFVTFRAADHLGDPASTWVQNLEHFLGTHDVDLRGGKVLALTGARSLGHAFDPLTLYWCWDAAHRLVGVVAEVRNTYGERHAYLVEPDRRGTATTEKALYVSPFNDQHGSYTMSVPVPGEAVDVRITLHRDGHPPFVTRWTGRPAGPRDALRVAVRLPLAPHLVSARIRVQGIRLWLRRLPVQPRPRHQRQEAV</sequence>
<dbReference type="Pfam" id="PF07103">
    <property type="entry name" value="DUF1365"/>
    <property type="match status" value="1"/>
</dbReference>
<organism evidence="1 2">
    <name type="scientific">Luteipulveratus flavus</name>
    <dbReference type="NCBI Taxonomy" id="3031728"/>
    <lineage>
        <taxon>Bacteria</taxon>
        <taxon>Bacillati</taxon>
        <taxon>Actinomycetota</taxon>
        <taxon>Actinomycetes</taxon>
        <taxon>Micrococcales</taxon>
        <taxon>Dermacoccaceae</taxon>
        <taxon>Luteipulveratus</taxon>
    </lineage>
</organism>
<evidence type="ECO:0000313" key="1">
    <source>
        <dbReference type="EMBL" id="MDF8265270.1"/>
    </source>
</evidence>
<comment type="caution">
    <text evidence="1">The sequence shown here is derived from an EMBL/GenBank/DDBJ whole genome shotgun (WGS) entry which is preliminary data.</text>
</comment>
<gene>
    <name evidence="1" type="ORF">P4R38_13520</name>
</gene>
<proteinExistence type="predicted"/>